<keyword evidence="11" id="KW-0732">Signal</keyword>
<evidence type="ECO:0000256" key="11">
    <source>
        <dbReference type="SAM" id="SignalP"/>
    </source>
</evidence>
<evidence type="ECO:0000256" key="7">
    <source>
        <dbReference type="ARBA" id="ARBA00023277"/>
    </source>
</evidence>
<organism evidence="13">
    <name type="scientific">uncultured eukaryote</name>
    <dbReference type="NCBI Taxonomy" id="100272"/>
    <lineage>
        <taxon>Eukaryota</taxon>
        <taxon>environmental samples</taxon>
    </lineage>
</organism>
<dbReference type="GO" id="GO:0031176">
    <property type="term" value="F:endo-1,4-beta-xylanase activity"/>
    <property type="evidence" value="ECO:0007669"/>
    <property type="project" value="UniProtKB-UniRule"/>
</dbReference>
<evidence type="ECO:0000256" key="9">
    <source>
        <dbReference type="ARBA" id="ARBA00023326"/>
    </source>
</evidence>
<comment type="similarity">
    <text evidence="3 10">Belongs to the glycosyl hydrolase 11 (cellulase G) family.</text>
</comment>
<keyword evidence="9 10" id="KW-0624">Polysaccharide degradation</keyword>
<evidence type="ECO:0000256" key="10">
    <source>
        <dbReference type="PROSITE-ProRule" id="PRU01097"/>
    </source>
</evidence>
<dbReference type="EMBL" id="LK932029">
    <property type="protein sequence ID" value="CDS82485.1"/>
    <property type="molecule type" value="mRNA"/>
</dbReference>
<evidence type="ECO:0000313" key="13">
    <source>
        <dbReference type="EMBL" id="CDS82485.1"/>
    </source>
</evidence>
<dbReference type="InterPro" id="IPR033123">
    <property type="entry name" value="GH11_dom"/>
</dbReference>
<dbReference type="UniPathway" id="UPA00114"/>
<evidence type="ECO:0000256" key="6">
    <source>
        <dbReference type="ARBA" id="ARBA00022801"/>
    </source>
</evidence>
<dbReference type="Pfam" id="PF00457">
    <property type="entry name" value="Glyco_hydro_11"/>
    <property type="match status" value="1"/>
</dbReference>
<reference evidence="13" key="1">
    <citation type="submission" date="2014-05" db="EMBL/GenBank/DDBJ databases">
        <title>Solution hybrid selection capture for the recovery of functional full-length eukaryotic cDNAs from complex environmental samples.</title>
        <authorList>
            <person name="Bragalini C."/>
            <person name="Parisot N."/>
            <person name="Ribiere C."/>
            <person name="Peyretaillade E."/>
            <person name="Vallon L."/>
            <person name="Girlanda M."/>
            <person name="Peyret P."/>
            <person name="Marmeisse R."/>
            <person name="Luis L."/>
            <person name="Prudent E."/>
        </authorList>
    </citation>
    <scope>NUCLEOTIDE SEQUENCE</scope>
</reference>
<evidence type="ECO:0000259" key="12">
    <source>
        <dbReference type="PROSITE" id="PS51761"/>
    </source>
</evidence>
<feature type="signal peptide" evidence="11">
    <location>
        <begin position="1"/>
        <end position="19"/>
    </location>
</feature>
<keyword evidence="7 10" id="KW-0119">Carbohydrate metabolism</keyword>
<evidence type="ECO:0000256" key="1">
    <source>
        <dbReference type="ARBA" id="ARBA00000681"/>
    </source>
</evidence>
<feature type="chain" id="PRO_5002039447" description="endo-1,4-beta-xylanase" evidence="11">
    <location>
        <begin position="20"/>
        <end position="215"/>
    </location>
</feature>
<gene>
    <name evidence="13" type="primary">GH11</name>
</gene>
<evidence type="ECO:0000256" key="5">
    <source>
        <dbReference type="ARBA" id="ARBA00022651"/>
    </source>
</evidence>
<sequence>MVCLSVLFASVIAATGVAASPLLQERGGTPSSTGTSNGFYYSWWTDGAAQATYTNGAGGQYSVQWSGNGNLVGGKGWNPGGPRNITYSGTFNPGSNGYLSVYGWTKNPLVEYYIVENFGPYNPSTGGTKKGTINVDGATYDIYLNHRSNAPSIVGTSNFDQYWSVRQSKRTGGSEDVGAHFDAWGKAGLKLGNHDYMIMATEGYHSTGSSSITVG</sequence>
<dbReference type="EC" id="3.2.1.8" evidence="4 10"/>
<dbReference type="InterPro" id="IPR013320">
    <property type="entry name" value="ConA-like_dom_sf"/>
</dbReference>
<feature type="domain" description="GH11" evidence="12">
    <location>
        <begin position="27"/>
        <end position="215"/>
    </location>
</feature>
<dbReference type="AlphaFoldDB" id="A0A0A8LFH4"/>
<dbReference type="PRINTS" id="PR00911">
    <property type="entry name" value="GLHYDRLASE11"/>
</dbReference>
<evidence type="ECO:0000256" key="4">
    <source>
        <dbReference type="ARBA" id="ARBA00012590"/>
    </source>
</evidence>
<dbReference type="PANTHER" id="PTHR46828">
    <property type="entry name" value="ENDO-1,4-BETA-XYLANASE A-RELATED"/>
    <property type="match status" value="1"/>
</dbReference>
<evidence type="ECO:0000256" key="3">
    <source>
        <dbReference type="ARBA" id="ARBA00007792"/>
    </source>
</evidence>
<dbReference type="FunFam" id="2.60.120.180:FF:000001">
    <property type="entry name" value="Endo-1,4-beta-xylanase"/>
    <property type="match status" value="1"/>
</dbReference>
<dbReference type="Gene3D" id="2.60.120.180">
    <property type="match status" value="1"/>
</dbReference>
<feature type="active site" description="Proton donor" evidence="10">
    <location>
        <position position="202"/>
    </location>
</feature>
<evidence type="ECO:0000256" key="2">
    <source>
        <dbReference type="ARBA" id="ARBA00004851"/>
    </source>
</evidence>
<dbReference type="PROSITE" id="PS00776">
    <property type="entry name" value="GH11_1"/>
    <property type="match status" value="1"/>
</dbReference>
<dbReference type="InterPro" id="IPR018208">
    <property type="entry name" value="GH11_AS_1"/>
</dbReference>
<keyword evidence="6 10" id="KW-0378">Hydrolase</keyword>
<accession>A0A0A8LFH4</accession>
<dbReference type="PANTHER" id="PTHR46828:SF3">
    <property type="entry name" value="ENDO-1,4-BETA-XYLANASE"/>
    <property type="match status" value="1"/>
</dbReference>
<proteinExistence type="evidence at transcript level"/>
<dbReference type="InterPro" id="IPR013319">
    <property type="entry name" value="GH11/12"/>
</dbReference>
<comment type="pathway">
    <text evidence="2 10">Glycan degradation; xylan degradation.</text>
</comment>
<name>A0A0A8LFH4_9EUKA</name>
<evidence type="ECO:0000256" key="8">
    <source>
        <dbReference type="ARBA" id="ARBA00023295"/>
    </source>
</evidence>
<keyword evidence="5 10" id="KW-0858">Xylan degradation</keyword>
<feature type="active site" description="Nucleophile" evidence="10">
    <location>
        <position position="111"/>
    </location>
</feature>
<protein>
    <recommendedName>
        <fullName evidence="4 10">endo-1,4-beta-xylanase</fullName>
        <ecNumber evidence="4 10">3.2.1.8</ecNumber>
    </recommendedName>
</protein>
<dbReference type="SUPFAM" id="SSF49899">
    <property type="entry name" value="Concanavalin A-like lectins/glucanases"/>
    <property type="match status" value="1"/>
</dbReference>
<keyword evidence="8 10" id="KW-0326">Glycosidase</keyword>
<dbReference type="GO" id="GO:0045493">
    <property type="term" value="P:xylan catabolic process"/>
    <property type="evidence" value="ECO:0007669"/>
    <property type="project" value="UniProtKB-UniRule"/>
</dbReference>
<dbReference type="PROSITE" id="PS51761">
    <property type="entry name" value="GH11_3"/>
    <property type="match status" value="1"/>
</dbReference>
<dbReference type="InterPro" id="IPR001137">
    <property type="entry name" value="Glyco_hydro_11"/>
</dbReference>
<comment type="catalytic activity">
    <reaction evidence="1 10">
        <text>Endohydrolysis of (1-&gt;4)-beta-D-xylosidic linkages in xylans.</text>
        <dbReference type="EC" id="3.2.1.8"/>
    </reaction>
</comment>